<dbReference type="Pfam" id="PF20064">
    <property type="entry name" value="DUF6463"/>
    <property type="match status" value="1"/>
</dbReference>
<feature type="transmembrane region" description="Helical" evidence="1">
    <location>
        <begin position="55"/>
        <end position="74"/>
    </location>
</feature>
<organism evidence="2 3">
    <name type="scientific">Knoellia subterranea KCTC 19937</name>
    <dbReference type="NCBI Taxonomy" id="1385521"/>
    <lineage>
        <taxon>Bacteria</taxon>
        <taxon>Bacillati</taxon>
        <taxon>Actinomycetota</taxon>
        <taxon>Actinomycetes</taxon>
        <taxon>Micrococcales</taxon>
        <taxon>Intrasporangiaceae</taxon>
        <taxon>Knoellia</taxon>
    </lineage>
</organism>
<reference evidence="2 3" key="1">
    <citation type="submission" date="2013-08" db="EMBL/GenBank/DDBJ databases">
        <title>The genome sequence of Knoellia subterranea.</title>
        <authorList>
            <person name="Zhu W."/>
            <person name="Wang G."/>
        </authorList>
    </citation>
    <scope>NUCLEOTIDE SEQUENCE [LARGE SCALE GENOMIC DNA]</scope>
    <source>
        <strain evidence="2 3">KCTC 19937</strain>
    </source>
</reference>
<dbReference type="AlphaFoldDB" id="A0A0A0JGH5"/>
<evidence type="ECO:0000313" key="3">
    <source>
        <dbReference type="Proteomes" id="UP000030011"/>
    </source>
</evidence>
<keyword evidence="1" id="KW-0472">Membrane</keyword>
<dbReference type="eggNOG" id="ENOG5034A2R">
    <property type="taxonomic scope" value="Bacteria"/>
</dbReference>
<dbReference type="OrthoDB" id="5189795at2"/>
<feature type="transmembrane region" description="Helical" evidence="1">
    <location>
        <begin position="7"/>
        <end position="26"/>
    </location>
</feature>
<gene>
    <name evidence="2" type="ORF">N803_05105</name>
</gene>
<evidence type="ECO:0000256" key="1">
    <source>
        <dbReference type="SAM" id="Phobius"/>
    </source>
</evidence>
<comment type="caution">
    <text evidence="2">The sequence shown here is derived from an EMBL/GenBank/DDBJ whole genome shotgun (WGS) entry which is preliminary data.</text>
</comment>
<dbReference type="Proteomes" id="UP000030011">
    <property type="component" value="Unassembled WGS sequence"/>
</dbReference>
<dbReference type="RefSeq" id="WP_052112380.1">
    <property type="nucleotide sequence ID" value="NZ_AVPK01000013.1"/>
</dbReference>
<evidence type="ECO:0000313" key="2">
    <source>
        <dbReference type="EMBL" id="KGN36243.1"/>
    </source>
</evidence>
<keyword evidence="1" id="KW-1133">Transmembrane helix</keyword>
<dbReference type="InterPro" id="IPR045590">
    <property type="entry name" value="DUF6463"/>
</dbReference>
<feature type="transmembrane region" description="Helical" evidence="1">
    <location>
        <begin position="86"/>
        <end position="110"/>
    </location>
</feature>
<protein>
    <submittedName>
        <fullName evidence="2">Uncharacterized protein</fullName>
    </submittedName>
</protein>
<sequence length="128" mass="13723">MKVWQSSGAWTTALAVVHVAATTLFYGDSVRSIVDSGILFAVDADPALTTVRGAAFWYVTAGLLLGLVGLMVLAEERRTGRPPAGFAALMAVTGVWGILMTPLSGFWLFLPIAALARWNRSRSTQDRP</sequence>
<proteinExistence type="predicted"/>
<dbReference type="EMBL" id="AVPK01000013">
    <property type="protein sequence ID" value="KGN36243.1"/>
    <property type="molecule type" value="Genomic_DNA"/>
</dbReference>
<accession>A0A0A0JGH5</accession>
<name>A0A0A0JGH5_9MICO</name>
<dbReference type="STRING" id="1385521.N803_05105"/>
<keyword evidence="1" id="KW-0812">Transmembrane</keyword>
<keyword evidence="3" id="KW-1185">Reference proteome</keyword>